<organism evidence="5 6">
    <name type="scientific">Chaetoceros tenuissimus</name>
    <dbReference type="NCBI Taxonomy" id="426638"/>
    <lineage>
        <taxon>Eukaryota</taxon>
        <taxon>Sar</taxon>
        <taxon>Stramenopiles</taxon>
        <taxon>Ochrophyta</taxon>
        <taxon>Bacillariophyta</taxon>
        <taxon>Coscinodiscophyceae</taxon>
        <taxon>Chaetocerotophycidae</taxon>
        <taxon>Chaetocerotales</taxon>
        <taxon>Chaetocerotaceae</taxon>
        <taxon>Chaetoceros</taxon>
    </lineage>
</organism>
<evidence type="ECO:0008006" key="7">
    <source>
        <dbReference type="Google" id="ProtNLM"/>
    </source>
</evidence>
<evidence type="ECO:0000313" key="5">
    <source>
        <dbReference type="EMBL" id="GFH49811.1"/>
    </source>
</evidence>
<feature type="repeat" description="PPR" evidence="2">
    <location>
        <begin position="891"/>
        <end position="924"/>
    </location>
</feature>
<evidence type="ECO:0000313" key="6">
    <source>
        <dbReference type="Proteomes" id="UP001054902"/>
    </source>
</evidence>
<dbReference type="SUPFAM" id="SSF48208">
    <property type="entry name" value="Six-hairpin glycosidases"/>
    <property type="match status" value="1"/>
</dbReference>
<evidence type="ECO:0000256" key="4">
    <source>
        <dbReference type="SAM" id="MobiDB-lite"/>
    </source>
</evidence>
<dbReference type="GO" id="GO:0005975">
    <property type="term" value="P:carbohydrate metabolic process"/>
    <property type="evidence" value="ECO:0007669"/>
    <property type="project" value="InterPro"/>
</dbReference>
<feature type="repeat" description="PPR" evidence="2">
    <location>
        <begin position="715"/>
        <end position="752"/>
    </location>
</feature>
<dbReference type="InterPro" id="IPR008928">
    <property type="entry name" value="6-hairpin_glycosidase_sf"/>
</dbReference>
<protein>
    <recommendedName>
        <fullName evidence="7">Pentacotripeptide-repeat region of PRORP domain-containing protein</fullName>
    </recommendedName>
</protein>
<reference evidence="5 6" key="1">
    <citation type="journal article" date="2021" name="Sci. Rep.">
        <title>The genome of the diatom Chaetoceros tenuissimus carries an ancient integrated fragment of an extant virus.</title>
        <authorList>
            <person name="Hongo Y."/>
            <person name="Kimura K."/>
            <person name="Takaki Y."/>
            <person name="Yoshida Y."/>
            <person name="Baba S."/>
            <person name="Kobayashi G."/>
            <person name="Nagasaki K."/>
            <person name="Hano T."/>
            <person name="Tomaru Y."/>
        </authorList>
    </citation>
    <scope>NUCLEOTIDE SEQUENCE [LARGE SCALE GENOMIC DNA]</scope>
    <source>
        <strain evidence="5 6">NIES-3715</strain>
    </source>
</reference>
<dbReference type="InterPro" id="IPR002885">
    <property type="entry name" value="PPR_rpt"/>
</dbReference>
<feature type="repeat" description="PPR" evidence="2">
    <location>
        <begin position="669"/>
        <end position="702"/>
    </location>
</feature>
<feature type="compositionally biased region" description="Polar residues" evidence="4">
    <location>
        <begin position="97"/>
        <end position="112"/>
    </location>
</feature>
<feature type="region of interest" description="Disordered" evidence="4">
    <location>
        <begin position="1053"/>
        <end position="1079"/>
    </location>
</feature>
<dbReference type="PROSITE" id="PS51375">
    <property type="entry name" value="PPR"/>
    <property type="match status" value="3"/>
</dbReference>
<dbReference type="PANTHER" id="PTHR47932">
    <property type="entry name" value="ATPASE EXPRESSION PROTEIN 3"/>
    <property type="match status" value="1"/>
</dbReference>
<dbReference type="Pfam" id="PF13812">
    <property type="entry name" value="PPR_3"/>
    <property type="match status" value="2"/>
</dbReference>
<feature type="region of interest" description="Disordered" evidence="4">
    <location>
        <begin position="1"/>
        <end position="21"/>
    </location>
</feature>
<keyword evidence="6" id="KW-1185">Reference proteome</keyword>
<gene>
    <name evidence="5" type="ORF">CTEN210_06287</name>
</gene>
<evidence type="ECO:0000256" key="1">
    <source>
        <dbReference type="ARBA" id="ARBA00022737"/>
    </source>
</evidence>
<keyword evidence="3" id="KW-0175">Coiled coil</keyword>
<accession>A0AAD3CPK1</accession>
<feature type="compositionally biased region" description="Basic residues" evidence="4">
    <location>
        <begin position="1064"/>
        <end position="1079"/>
    </location>
</feature>
<proteinExistence type="predicted"/>
<dbReference type="AlphaFoldDB" id="A0AAD3CPK1"/>
<dbReference type="EMBL" id="BLLK01000038">
    <property type="protein sequence ID" value="GFH49811.1"/>
    <property type="molecule type" value="Genomic_DNA"/>
</dbReference>
<sequence>MSGYNYQDQSKRTPSPDDAFDTTAAFPSAANTTVRGGSRYNNSWGTETSAVSRFGGFQGGNVSSVHGNMCNSNVTTDLDMDSNYHLPSGFQSMTLGDNNNYHHTGGKSSLAQANDGGMPSIAKIPRSSQTFSSTASSFSLSPTGSSRKSSLASAAAGSFNPVQPTLSHPPPGFNSSTRSSLREVAIRMIRYSYVSHSTVNTGNGSSLYRYSQNNRFQNPKNDGSQTGTHRYTELQKMLDTTLAASDNGKKSLQLNSASKASMFELPPRIATPPELQEDDTPKDKNSEASSFALPPRLPSTTTSAETEQEEEASRCSKSSNSMYKTKPKSKEWRMKMMQILKETPVGQLDPSDVPLYLLMTEWSRTKSNESAEKTKEVLDRLEAEIDAGNTKFELNVKAYTTTIDAWARTKEGEKAAVRAQEIFNHMLKLIESRKYPGLKINNGVFNATINCLAQKTDRKVPSKCEKYLRDMLEISTTNSEVRPDSYTWNTVMHAYVQNWVNIHSSDVDSATIVKKLLEDMAKEYKAGRSLARPETISYNIVINALAKSKKVGAASDAAVLLAEMHDKFDNGDEAVKPNVVTYCAVINAYAKTNSSEAAKEGDRLLTQMMKYYNNDPVGNRDLRPNTHVFNTVMNCWSKSKDPEAGTKAEEMFAVMEQLHQQNFADVKPDAFTYTVLIDAWAKTGRRGIADKAEKLLEKMKAEYDGGGGDKDLKPNTYTYNAVLNAMAKSGESDAADRAEKVLKDMVEESKKKGGDIKPATIHFNAMLDAVAKFKGGRAAADRAEGILQWMLTLMNEGHDEVRPDTITYNAVLDAWARSGGHVDAAVRAGQILEFMDTLKHKGVQADSYTYNTVINCWAKSGAKNGAVQAEKVLSNMKKKYQETKERSLKPNTRTYTSLIDCWAKSGDPESAVKAKEILDEMKENYNKTRDNTAKPNTHSYNAVMNACAFVTAPERKTEALNIAFNVFEQLRMQGNVSPDAYTYTIMLSVVSNLIPCHDRQTRYKYAEDLFTKCKKSGNVNDFVLRKLNHVVTKEEFLPLVDYRVNSSAENLPPDWTRNALGGNKGKRGGGARRRGKGRQ</sequence>
<dbReference type="InterPro" id="IPR011990">
    <property type="entry name" value="TPR-like_helical_dom_sf"/>
</dbReference>
<dbReference type="Proteomes" id="UP001054902">
    <property type="component" value="Unassembled WGS sequence"/>
</dbReference>
<evidence type="ECO:0000256" key="2">
    <source>
        <dbReference type="PROSITE-ProRule" id="PRU00708"/>
    </source>
</evidence>
<keyword evidence="1" id="KW-0677">Repeat</keyword>
<dbReference type="PANTHER" id="PTHR47932:SF44">
    <property type="entry name" value="MIOREX COMPLEX COMPONENT 1"/>
    <property type="match status" value="1"/>
</dbReference>
<feature type="region of interest" description="Disordered" evidence="4">
    <location>
        <begin position="97"/>
        <end position="178"/>
    </location>
</feature>
<feature type="coiled-coil region" evidence="3">
    <location>
        <begin position="364"/>
        <end position="391"/>
    </location>
</feature>
<name>A0AAD3CPK1_9STRA</name>
<feature type="region of interest" description="Disordered" evidence="4">
    <location>
        <begin position="202"/>
        <end position="227"/>
    </location>
</feature>
<feature type="compositionally biased region" description="Low complexity" evidence="4">
    <location>
        <begin position="127"/>
        <end position="158"/>
    </location>
</feature>
<evidence type="ECO:0000256" key="3">
    <source>
        <dbReference type="SAM" id="Coils"/>
    </source>
</evidence>
<comment type="caution">
    <text evidence="5">The sequence shown here is derived from an EMBL/GenBank/DDBJ whole genome shotgun (WGS) entry which is preliminary data.</text>
</comment>
<dbReference type="Gene3D" id="1.25.40.10">
    <property type="entry name" value="Tetratricopeptide repeat domain"/>
    <property type="match status" value="4"/>
</dbReference>
<feature type="region of interest" description="Disordered" evidence="4">
    <location>
        <begin position="259"/>
        <end position="328"/>
    </location>
</feature>